<dbReference type="NCBIfam" id="TIGR01076">
    <property type="entry name" value="sortase_fam"/>
    <property type="match status" value="1"/>
</dbReference>
<name>A0A087D3Z9_9BIFI</name>
<dbReference type="CDD" id="cd05827">
    <property type="entry name" value="Sortase_C"/>
    <property type="match status" value="1"/>
</dbReference>
<dbReference type="Proteomes" id="UP000029066">
    <property type="component" value="Unassembled WGS sequence"/>
</dbReference>
<feature type="region of interest" description="Disordered" evidence="3">
    <location>
        <begin position="72"/>
        <end position="98"/>
    </location>
</feature>
<evidence type="ECO:0000256" key="4">
    <source>
        <dbReference type="SAM" id="Phobius"/>
    </source>
</evidence>
<dbReference type="STRING" id="1437607.BISA_2278"/>
<dbReference type="GO" id="GO:0016787">
    <property type="term" value="F:hydrolase activity"/>
    <property type="evidence" value="ECO:0007669"/>
    <property type="project" value="UniProtKB-KW"/>
</dbReference>
<sequence length="300" mass="32592">MRHRMNARRQRTMLGIALLLCASLCATLPPAFMLANGHTDQRLADTHNQATLALADKTSRAEWEKAREYNTLLAADGPSRQTETTDPWNDGTDPGDDDETYRSLLSTPADGIMSTIDYPRLGINLPIRHGTGAATLAAGAGHLYGTSLPVGGTSTRTVISAHTGLADRLLFDRISLRQAREGDIFYITTLGRTLAYQVETISIVDPDDTSGIRIQEGRDLATLLTCTPYGVNNQRILVTGHRTGMPDPAPEPGNAPRSHAWIIPIMWITAVQAATITTITVVIRRRTAGGKRGRGQHARH</sequence>
<evidence type="ECO:0000256" key="2">
    <source>
        <dbReference type="PIRSR" id="PIRSR605754-1"/>
    </source>
</evidence>
<keyword evidence="4" id="KW-0812">Transmembrane</keyword>
<evidence type="ECO:0000256" key="5">
    <source>
        <dbReference type="SAM" id="SignalP"/>
    </source>
</evidence>
<dbReference type="Gene3D" id="2.40.260.10">
    <property type="entry name" value="Sortase"/>
    <property type="match status" value="1"/>
</dbReference>
<dbReference type="InterPro" id="IPR023365">
    <property type="entry name" value="Sortase_dom-sf"/>
</dbReference>
<proteinExistence type="predicted"/>
<reference evidence="6 7" key="1">
    <citation type="submission" date="2014-03" db="EMBL/GenBank/DDBJ databases">
        <title>Genomics of Bifidobacteria.</title>
        <authorList>
            <person name="Ventura M."/>
            <person name="Milani C."/>
            <person name="Lugli G.A."/>
        </authorList>
    </citation>
    <scope>NUCLEOTIDE SEQUENCE [LARGE SCALE GENOMIC DNA]</scope>
    <source>
        <strain evidence="6 7">DSM 23967</strain>
    </source>
</reference>
<evidence type="ECO:0000313" key="6">
    <source>
        <dbReference type="EMBL" id="KFI90249.1"/>
    </source>
</evidence>
<gene>
    <name evidence="6" type="ORF">BISA_2278</name>
</gene>
<comment type="caution">
    <text evidence="6">The sequence shown here is derived from an EMBL/GenBank/DDBJ whole genome shotgun (WGS) entry which is preliminary data.</text>
</comment>
<dbReference type="EMBL" id="JGZN01000025">
    <property type="protein sequence ID" value="KFI90249.1"/>
    <property type="molecule type" value="Genomic_DNA"/>
</dbReference>
<dbReference type="Pfam" id="PF04203">
    <property type="entry name" value="Sortase"/>
    <property type="match status" value="1"/>
</dbReference>
<dbReference type="AlphaFoldDB" id="A0A087D3Z9"/>
<protein>
    <submittedName>
        <fullName evidence="6">Sortase family protein</fullName>
    </submittedName>
</protein>
<dbReference type="SUPFAM" id="SSF63817">
    <property type="entry name" value="Sortase"/>
    <property type="match status" value="1"/>
</dbReference>
<organism evidence="6 7">
    <name type="scientific">Bifidobacterium saguini DSM 23967</name>
    <dbReference type="NCBI Taxonomy" id="1437607"/>
    <lineage>
        <taxon>Bacteria</taxon>
        <taxon>Bacillati</taxon>
        <taxon>Actinomycetota</taxon>
        <taxon>Actinomycetes</taxon>
        <taxon>Bifidobacteriales</taxon>
        <taxon>Bifidobacteriaceae</taxon>
        <taxon>Bifidobacterium</taxon>
    </lineage>
</organism>
<feature type="chain" id="PRO_5038376537" evidence="5">
    <location>
        <begin position="32"/>
        <end position="300"/>
    </location>
</feature>
<keyword evidence="4" id="KW-0472">Membrane</keyword>
<accession>A0A087D3Z9</accession>
<evidence type="ECO:0000256" key="1">
    <source>
        <dbReference type="ARBA" id="ARBA00022801"/>
    </source>
</evidence>
<feature type="active site" description="Acyl-thioester intermediate" evidence="2">
    <location>
        <position position="226"/>
    </location>
</feature>
<keyword evidence="5" id="KW-0732">Signal</keyword>
<dbReference type="NCBIfam" id="NF033745">
    <property type="entry name" value="class_C_sortase"/>
    <property type="match status" value="1"/>
</dbReference>
<keyword evidence="1" id="KW-0378">Hydrolase</keyword>
<evidence type="ECO:0000313" key="7">
    <source>
        <dbReference type="Proteomes" id="UP000029066"/>
    </source>
</evidence>
<feature type="active site" description="Proton donor/acceptor" evidence="2">
    <location>
        <position position="162"/>
    </location>
</feature>
<feature type="signal peptide" evidence="5">
    <location>
        <begin position="1"/>
        <end position="31"/>
    </location>
</feature>
<dbReference type="InterPro" id="IPR042002">
    <property type="entry name" value="Sortase_C"/>
</dbReference>
<evidence type="ECO:0000256" key="3">
    <source>
        <dbReference type="SAM" id="MobiDB-lite"/>
    </source>
</evidence>
<dbReference type="InterPro" id="IPR005754">
    <property type="entry name" value="Sortase"/>
</dbReference>
<feature type="transmembrane region" description="Helical" evidence="4">
    <location>
        <begin position="261"/>
        <end position="283"/>
    </location>
</feature>
<keyword evidence="4" id="KW-1133">Transmembrane helix</keyword>